<reference evidence="2" key="1">
    <citation type="journal article" date="2021" name="Nat. Commun.">
        <title>Genetic determinants of endophytism in the Arabidopsis root mycobiome.</title>
        <authorList>
            <person name="Mesny F."/>
            <person name="Miyauchi S."/>
            <person name="Thiergart T."/>
            <person name="Pickel B."/>
            <person name="Atanasova L."/>
            <person name="Karlsson M."/>
            <person name="Huettel B."/>
            <person name="Barry K.W."/>
            <person name="Haridas S."/>
            <person name="Chen C."/>
            <person name="Bauer D."/>
            <person name="Andreopoulos W."/>
            <person name="Pangilinan J."/>
            <person name="LaButti K."/>
            <person name="Riley R."/>
            <person name="Lipzen A."/>
            <person name="Clum A."/>
            <person name="Drula E."/>
            <person name="Henrissat B."/>
            <person name="Kohler A."/>
            <person name="Grigoriev I.V."/>
            <person name="Martin F.M."/>
            <person name="Hacquard S."/>
        </authorList>
    </citation>
    <scope>NUCLEOTIDE SEQUENCE</scope>
    <source>
        <strain evidence="2">MPI-CAGE-AT-0021</strain>
    </source>
</reference>
<name>A0A9P9F568_9HYPO</name>
<proteinExistence type="predicted"/>
<evidence type="ECO:0000256" key="1">
    <source>
        <dbReference type="SAM" id="MobiDB-lite"/>
    </source>
</evidence>
<dbReference type="AlphaFoldDB" id="A0A9P9F568"/>
<protein>
    <submittedName>
        <fullName evidence="2">Uncharacterized protein</fullName>
    </submittedName>
</protein>
<feature type="region of interest" description="Disordered" evidence="1">
    <location>
        <begin position="210"/>
        <end position="230"/>
    </location>
</feature>
<evidence type="ECO:0000313" key="3">
    <source>
        <dbReference type="Proteomes" id="UP000717696"/>
    </source>
</evidence>
<dbReference type="Proteomes" id="UP000717696">
    <property type="component" value="Unassembled WGS sequence"/>
</dbReference>
<comment type="caution">
    <text evidence="2">The sequence shown here is derived from an EMBL/GenBank/DDBJ whole genome shotgun (WGS) entry which is preliminary data.</text>
</comment>
<dbReference type="EMBL" id="JAGMUU010000005">
    <property type="protein sequence ID" value="KAH7152460.1"/>
    <property type="molecule type" value="Genomic_DNA"/>
</dbReference>
<accession>A0A9P9F568</accession>
<evidence type="ECO:0000313" key="2">
    <source>
        <dbReference type="EMBL" id="KAH7152460.1"/>
    </source>
</evidence>
<sequence length="262" mass="29578">MGDVGHGHNVVGSEPKMDTGKESIFPLIASLYTFGTGISNWSWYQSFLHPHLPVCSFAQSSADIPPMHLMPDIPVLPTSATGGRSCKKHVDKEKRKLRDPQKCRNEIEVGLSYTGLGEGPLQLRTREAEVVEMVRVYCSYYRSNSCRYLICLIAGVLRMTERRSTRRHTDTHHLHTDEARTHDAENTRIREQGCCTLEQSGSHWYRTTEVPHGTNRRAPENPHVGSAKFTSESSDTRAWCTVQGATRQINRDRAHVLHVDCP</sequence>
<keyword evidence="3" id="KW-1185">Reference proteome</keyword>
<organism evidence="2 3">
    <name type="scientific">Dactylonectria estremocensis</name>
    <dbReference type="NCBI Taxonomy" id="1079267"/>
    <lineage>
        <taxon>Eukaryota</taxon>
        <taxon>Fungi</taxon>
        <taxon>Dikarya</taxon>
        <taxon>Ascomycota</taxon>
        <taxon>Pezizomycotina</taxon>
        <taxon>Sordariomycetes</taxon>
        <taxon>Hypocreomycetidae</taxon>
        <taxon>Hypocreales</taxon>
        <taxon>Nectriaceae</taxon>
        <taxon>Dactylonectria</taxon>
    </lineage>
</organism>
<gene>
    <name evidence="2" type="ORF">B0J13DRAFT_605451</name>
</gene>